<keyword evidence="1" id="KW-0808">Transferase</keyword>
<dbReference type="EC" id="2.5.1.17" evidence="1"/>
<dbReference type="Gene3D" id="3.40.50.300">
    <property type="entry name" value="P-loop containing nucleotide triphosphate hydrolases"/>
    <property type="match status" value="1"/>
</dbReference>
<dbReference type="RefSeq" id="WP_204701875.1">
    <property type="nucleotide sequence ID" value="NZ_JAFBDQ010000009.1"/>
</dbReference>
<dbReference type="CDD" id="cd00561">
    <property type="entry name" value="CobA_ACA"/>
    <property type="match status" value="1"/>
</dbReference>
<sequence length="196" mass="21836">MNSKLKQGLVQIYTGKGKGKTTASLGLGLRAVGHGYQVEMIQYLKGSNYTGELSTVERLPNFNIKQFGKGCPYAAAIKQGLMNCKGCGDCFVSDDNQEEAQQFVDWAYQYTKEILESDTAEIVILDEINNALRYDLLTVEQVLDLFNLKGEQTELILTGRGLPEEILVAADLVTEMKAVKHPYQEQGIKSRRGIEY</sequence>
<dbReference type="PIRSF" id="PIRSF015617">
    <property type="entry name" value="Adensltrnsf_CobA"/>
    <property type="match status" value="1"/>
</dbReference>
<dbReference type="InterPro" id="IPR027417">
    <property type="entry name" value="P-loop_NTPase"/>
</dbReference>
<protein>
    <submittedName>
        <fullName evidence="1">Cob(I)alamin adenosyltransferase</fullName>
        <ecNumber evidence="1">2.5.1.17</ecNumber>
    </submittedName>
</protein>
<dbReference type="Proteomes" id="UP000774000">
    <property type="component" value="Unassembled WGS sequence"/>
</dbReference>
<gene>
    <name evidence="1" type="ORF">JOC47_001966</name>
</gene>
<name>A0A938XPV1_9FIRM</name>
<dbReference type="GO" id="GO:0008817">
    <property type="term" value="F:corrinoid adenosyltransferase activity"/>
    <property type="evidence" value="ECO:0007669"/>
    <property type="project" value="UniProtKB-EC"/>
</dbReference>
<dbReference type="InterPro" id="IPR003724">
    <property type="entry name" value="CblAdoTrfase_CobA"/>
</dbReference>
<dbReference type="SUPFAM" id="SSF52540">
    <property type="entry name" value="P-loop containing nucleoside triphosphate hydrolases"/>
    <property type="match status" value="1"/>
</dbReference>
<dbReference type="EMBL" id="JAFBDQ010000009">
    <property type="protein sequence ID" value="MBM7557112.1"/>
    <property type="molecule type" value="Genomic_DNA"/>
</dbReference>
<dbReference type="PANTHER" id="PTHR46638:SF1">
    <property type="entry name" value="CORRINOID ADENOSYLTRANSFERASE"/>
    <property type="match status" value="1"/>
</dbReference>
<dbReference type="Pfam" id="PF02572">
    <property type="entry name" value="CobA_CobO_BtuR"/>
    <property type="match status" value="1"/>
</dbReference>
<evidence type="ECO:0000313" key="1">
    <source>
        <dbReference type="EMBL" id="MBM7557112.1"/>
    </source>
</evidence>
<accession>A0A938XPV1</accession>
<evidence type="ECO:0000313" key="2">
    <source>
        <dbReference type="Proteomes" id="UP000774000"/>
    </source>
</evidence>
<reference evidence="1" key="1">
    <citation type="submission" date="2021-01" db="EMBL/GenBank/DDBJ databases">
        <title>Genomic Encyclopedia of Type Strains, Phase IV (KMG-IV): sequencing the most valuable type-strain genomes for metagenomic binning, comparative biology and taxonomic classification.</title>
        <authorList>
            <person name="Goeker M."/>
        </authorList>
    </citation>
    <scope>NUCLEOTIDE SEQUENCE</scope>
    <source>
        <strain evidence="1">DSM 23230</strain>
    </source>
</reference>
<organism evidence="1 2">
    <name type="scientific">Halanaerobacter jeridensis</name>
    <dbReference type="NCBI Taxonomy" id="706427"/>
    <lineage>
        <taxon>Bacteria</taxon>
        <taxon>Bacillati</taxon>
        <taxon>Bacillota</taxon>
        <taxon>Clostridia</taxon>
        <taxon>Halanaerobiales</taxon>
        <taxon>Halobacteroidaceae</taxon>
        <taxon>Halanaerobacter</taxon>
    </lineage>
</organism>
<dbReference type="PANTHER" id="PTHR46638">
    <property type="entry name" value="CORRINOID ADENOSYLTRANSFERASE"/>
    <property type="match status" value="1"/>
</dbReference>
<dbReference type="AlphaFoldDB" id="A0A938XPV1"/>
<proteinExistence type="predicted"/>
<keyword evidence="2" id="KW-1185">Reference proteome</keyword>
<dbReference type="GO" id="GO:0005524">
    <property type="term" value="F:ATP binding"/>
    <property type="evidence" value="ECO:0007669"/>
    <property type="project" value="InterPro"/>
</dbReference>
<comment type="caution">
    <text evidence="1">The sequence shown here is derived from an EMBL/GenBank/DDBJ whole genome shotgun (WGS) entry which is preliminary data.</text>
</comment>
<dbReference type="GO" id="GO:0009236">
    <property type="term" value="P:cobalamin biosynthetic process"/>
    <property type="evidence" value="ECO:0007669"/>
    <property type="project" value="InterPro"/>
</dbReference>